<name>A0ABW6PCN9_9NOCA</name>
<reference evidence="1 2" key="1">
    <citation type="submission" date="2024-10" db="EMBL/GenBank/DDBJ databases">
        <title>The Natural Products Discovery Center: Release of the First 8490 Sequenced Strains for Exploring Actinobacteria Biosynthetic Diversity.</title>
        <authorList>
            <person name="Kalkreuter E."/>
            <person name="Kautsar S.A."/>
            <person name="Yang D."/>
            <person name="Bader C.D."/>
            <person name="Teijaro C.N."/>
            <person name="Fluegel L."/>
            <person name="Davis C.M."/>
            <person name="Simpson J.R."/>
            <person name="Lauterbach L."/>
            <person name="Steele A.D."/>
            <person name="Gui C."/>
            <person name="Meng S."/>
            <person name="Li G."/>
            <person name="Viehrig K."/>
            <person name="Ye F."/>
            <person name="Su P."/>
            <person name="Kiefer A.F."/>
            <person name="Nichols A."/>
            <person name="Cepeda A.J."/>
            <person name="Yan W."/>
            <person name="Fan B."/>
            <person name="Jiang Y."/>
            <person name="Adhikari A."/>
            <person name="Zheng C.-J."/>
            <person name="Schuster L."/>
            <person name="Cowan T.M."/>
            <person name="Smanski M.J."/>
            <person name="Chevrette M.G."/>
            <person name="De Carvalho L.P.S."/>
            <person name="Shen B."/>
        </authorList>
    </citation>
    <scope>NUCLEOTIDE SEQUENCE [LARGE SCALE GENOMIC DNA]</scope>
    <source>
        <strain evidence="1 2">NPDC004119</strain>
    </source>
</reference>
<accession>A0ABW6PCN9</accession>
<evidence type="ECO:0008006" key="3">
    <source>
        <dbReference type="Google" id="ProtNLM"/>
    </source>
</evidence>
<dbReference type="EMBL" id="JBIAMT010000007">
    <property type="protein sequence ID" value="MFF0500928.1"/>
    <property type="molecule type" value="Genomic_DNA"/>
</dbReference>
<protein>
    <recommendedName>
        <fullName evidence="3">GAF domain-containing protein</fullName>
    </recommendedName>
</protein>
<evidence type="ECO:0000313" key="1">
    <source>
        <dbReference type="EMBL" id="MFF0500928.1"/>
    </source>
</evidence>
<evidence type="ECO:0000313" key="2">
    <source>
        <dbReference type="Proteomes" id="UP001601442"/>
    </source>
</evidence>
<organism evidence="1 2">
    <name type="scientific">Nocardia aobensis</name>
    <dbReference type="NCBI Taxonomy" id="257277"/>
    <lineage>
        <taxon>Bacteria</taxon>
        <taxon>Bacillati</taxon>
        <taxon>Actinomycetota</taxon>
        <taxon>Actinomycetes</taxon>
        <taxon>Mycobacteriales</taxon>
        <taxon>Nocardiaceae</taxon>
        <taxon>Nocardia</taxon>
    </lineage>
</organism>
<gene>
    <name evidence="1" type="ORF">ACFYU5_31340</name>
</gene>
<dbReference type="Proteomes" id="UP001601442">
    <property type="component" value="Unassembled WGS sequence"/>
</dbReference>
<proteinExistence type="predicted"/>
<sequence>MLYLPVMRRGEFMGCLWASVTHNSAGFVRKMSGGDPLSDPSWTAIDTWADRLAAAYAQRLPAQQAVQQWIGAPEHPDGGGIPADTQAQQAESLAALYELVNPGGPPPPNPLVQDGTYPDGTPVDRSQGWGPLVSAPLRRYATSTSSAVRYLPIVKEGRPIGYLWASVDNDAADYLPLHSAGKTAQVAAGLWQLRLSQGYKQQLPPLQVLQDSRHHPEDRLSGMIQPDAVEGELPSLEQLRALAQQ</sequence>
<keyword evidence="2" id="KW-1185">Reference proteome</keyword>
<dbReference type="RefSeq" id="WP_387400638.1">
    <property type="nucleotide sequence ID" value="NZ_JBIAMT010000007.1"/>
</dbReference>
<comment type="caution">
    <text evidence="1">The sequence shown here is derived from an EMBL/GenBank/DDBJ whole genome shotgun (WGS) entry which is preliminary data.</text>
</comment>